<feature type="domain" description="GFO/IDH/MocA-like oxidoreductase" evidence="2">
    <location>
        <begin position="135"/>
        <end position="274"/>
    </location>
</feature>
<dbReference type="SUPFAM" id="SSF51735">
    <property type="entry name" value="NAD(P)-binding Rossmann-fold domains"/>
    <property type="match status" value="1"/>
</dbReference>
<reference evidence="3" key="1">
    <citation type="submission" date="2014-06" db="EMBL/GenBank/DDBJ databases">
        <title>Key roles for freshwater Actinobacteria revealed by deep metagenomic sequencing.</title>
        <authorList>
            <person name="Ghai R."/>
            <person name="Mizuno C.M."/>
            <person name="Picazo A."/>
            <person name="Camacho A."/>
            <person name="Rodriguez-Valera F."/>
        </authorList>
    </citation>
    <scope>NUCLEOTIDE SEQUENCE</scope>
</reference>
<dbReference type="EMBL" id="JNSL01000158">
    <property type="protein sequence ID" value="KGA14147.1"/>
    <property type="molecule type" value="Genomic_DNA"/>
</dbReference>
<dbReference type="Gene3D" id="3.40.50.720">
    <property type="entry name" value="NAD(P)-binding Rossmann-like Domain"/>
    <property type="match status" value="1"/>
</dbReference>
<dbReference type="InterPro" id="IPR036291">
    <property type="entry name" value="NAD(P)-bd_dom_sf"/>
</dbReference>
<dbReference type="Pfam" id="PF22725">
    <property type="entry name" value="GFO_IDH_MocA_C3"/>
    <property type="match status" value="1"/>
</dbReference>
<dbReference type="AlphaFoldDB" id="A0A094PSR9"/>
<gene>
    <name evidence="3" type="ORF">GM51_17935</name>
</gene>
<sequence length="355" mass="39389">MIYKKPRIAVVGTGWWATEFHIPSLKKYESCELVALVDPNIDKRQKAQTMFDVSNGYNSVTQMLSELQIDGAIVATPSALHHPVAKELLQNGVNVMVEKPFTLMSSEAYELLKLSQDNKLHLTIGYTFQHTNAAKQLKKFLDNGEIGDLLLVNGLFASMVEAYYRGMPDQYKDIFKWAITGPDPETFSDPKLAGGGQGQTQVSHAIGIILFAINQRATEVVAFMNNYDLKVDLVDAFAFKCGKDIIGNMGSTGNLRDGDEHQQEFRYYGTKGYILHNMRSGELLMRNNKGQEQVITGSDIGDTYPALAPARHLVDLISEKEKVNFAPALPACWAVEFLEAAYKSAATKEIVKIAN</sequence>
<accession>A0A094PSR9</accession>
<evidence type="ECO:0000259" key="1">
    <source>
        <dbReference type="Pfam" id="PF01408"/>
    </source>
</evidence>
<dbReference type="PANTHER" id="PTHR43377:SF1">
    <property type="entry name" value="BILIVERDIN REDUCTASE A"/>
    <property type="match status" value="1"/>
</dbReference>
<dbReference type="PANTHER" id="PTHR43377">
    <property type="entry name" value="BILIVERDIN REDUCTASE A"/>
    <property type="match status" value="1"/>
</dbReference>
<feature type="domain" description="Gfo/Idh/MocA-like oxidoreductase N-terminal" evidence="1">
    <location>
        <begin position="7"/>
        <end position="126"/>
    </location>
</feature>
<name>A0A094PSR9_9ZZZZ</name>
<dbReference type="InterPro" id="IPR051450">
    <property type="entry name" value="Gfo/Idh/MocA_Oxidoreductases"/>
</dbReference>
<dbReference type="Gene3D" id="3.30.360.10">
    <property type="entry name" value="Dihydrodipicolinate Reductase, domain 2"/>
    <property type="match status" value="1"/>
</dbReference>
<dbReference type="GO" id="GO:0000166">
    <property type="term" value="F:nucleotide binding"/>
    <property type="evidence" value="ECO:0007669"/>
    <property type="project" value="InterPro"/>
</dbReference>
<proteinExistence type="predicted"/>
<comment type="caution">
    <text evidence="3">The sequence shown here is derived from an EMBL/GenBank/DDBJ whole genome shotgun (WGS) entry which is preliminary data.</text>
</comment>
<dbReference type="Pfam" id="PF01408">
    <property type="entry name" value="GFO_IDH_MocA"/>
    <property type="match status" value="1"/>
</dbReference>
<dbReference type="SUPFAM" id="SSF55347">
    <property type="entry name" value="Glyceraldehyde-3-phosphate dehydrogenase-like, C-terminal domain"/>
    <property type="match status" value="1"/>
</dbReference>
<evidence type="ECO:0000313" key="3">
    <source>
        <dbReference type="EMBL" id="KGA14147.1"/>
    </source>
</evidence>
<organism evidence="3">
    <name type="scientific">freshwater metagenome</name>
    <dbReference type="NCBI Taxonomy" id="449393"/>
    <lineage>
        <taxon>unclassified sequences</taxon>
        <taxon>metagenomes</taxon>
        <taxon>ecological metagenomes</taxon>
    </lineage>
</organism>
<dbReference type="InterPro" id="IPR000683">
    <property type="entry name" value="Gfo/Idh/MocA-like_OxRdtase_N"/>
</dbReference>
<dbReference type="InterPro" id="IPR055170">
    <property type="entry name" value="GFO_IDH_MocA-like_dom"/>
</dbReference>
<evidence type="ECO:0000259" key="2">
    <source>
        <dbReference type="Pfam" id="PF22725"/>
    </source>
</evidence>
<protein>
    <submittedName>
        <fullName evidence="3">Uncharacterized protein</fullName>
    </submittedName>
</protein>